<dbReference type="PANTHER" id="PTHR46928:SF1">
    <property type="entry name" value="MESENCHYME-SPECIFIC CELL SURFACE GLYCOPROTEIN"/>
    <property type="match status" value="1"/>
</dbReference>
<dbReference type="Pfam" id="PF22494">
    <property type="entry name" value="choice_anch_I"/>
    <property type="match status" value="1"/>
</dbReference>
<feature type="compositionally biased region" description="Basic and acidic residues" evidence="1">
    <location>
        <begin position="476"/>
        <end position="486"/>
    </location>
</feature>
<dbReference type="InterPro" id="IPR055188">
    <property type="entry name" value="Choice_anch_I"/>
</dbReference>
<dbReference type="RefSeq" id="WP_131257858.1">
    <property type="nucleotide sequence ID" value="NZ_JBHSUS010000001.1"/>
</dbReference>
<dbReference type="InterPro" id="IPR052956">
    <property type="entry name" value="Mesenchyme-surface_protein"/>
</dbReference>
<comment type="caution">
    <text evidence="3">The sequence shown here is derived from an EMBL/GenBank/DDBJ whole genome shotgun (WGS) entry which is preliminary data.</text>
</comment>
<feature type="region of interest" description="Disordered" evidence="1">
    <location>
        <begin position="466"/>
        <end position="488"/>
    </location>
</feature>
<dbReference type="NCBIfam" id="NF038117">
    <property type="entry name" value="choice_anch_I"/>
    <property type="match status" value="1"/>
</dbReference>
<sequence length="584" mass="61776">MSVSFKHSLLALGLGLVLSGCGSDGKDGIDGVNGADGAKGEAGQNAPTGLHASVVGRFVTAAADREGAAEIVQYHPATNTVYSINSSGSTPTLEIIDAATLAEVSDPLTANNLNHSSFDLATEVSLGATTRLLSDANSIAIHGNLLAVAMAASAKADNGAVLFYDISTTTPVFIKAVEAGNLPDMVGFTPDGSKVLVANEGEPAADYSLDPEGSVSVISVTNGVPADTAVAITFTAFNTEMAALAEQGIRFSNPGSSTVAQDLEPEYITASNDFAWVSLQENNAIARINLSDNSVTLHALGEKDWSQYTIDVSNKDGINFQTYPGLYGLYMPDTLASYSWNGAHFILSANEGDSREYVYNTDASDCAAAGHTYNEDDEVCEAYIDEARVKDLVLDANAPFFANYNKDVLGRLKVTPMMGDTDNDGDFDKLYAFGARSFSIWDSNGLQVFDSGDDFGRISASVHGDAFNNDEDVNEGDSRSDDKGGEPEALAVGKIGDRTFAFIGQERMGSVFIYDITNPYNVSFVDYFYNRDLSEGLEVPDIDGDLAPEGMAFVTADNSPTGEALLIIGNEISGSVTIWQINPR</sequence>
<keyword evidence="4" id="KW-1185">Reference proteome</keyword>
<proteinExistence type="predicted"/>
<protein>
    <submittedName>
        <fullName evidence="3">Choice-of-anchor I family protein</fullName>
    </submittedName>
</protein>
<dbReference type="Proteomes" id="UP001596364">
    <property type="component" value="Unassembled WGS sequence"/>
</dbReference>
<dbReference type="PANTHER" id="PTHR46928">
    <property type="entry name" value="MESENCHYME-SPECIFIC CELL SURFACE GLYCOPROTEIN"/>
    <property type="match status" value="1"/>
</dbReference>
<dbReference type="Gene3D" id="2.130.10.10">
    <property type="entry name" value="YVTN repeat-like/Quinoprotein amine dehydrogenase"/>
    <property type="match status" value="1"/>
</dbReference>
<dbReference type="SUPFAM" id="SSF63825">
    <property type="entry name" value="YWTD domain"/>
    <property type="match status" value="1"/>
</dbReference>
<dbReference type="InterPro" id="IPR015943">
    <property type="entry name" value="WD40/YVTN_repeat-like_dom_sf"/>
</dbReference>
<evidence type="ECO:0000259" key="2">
    <source>
        <dbReference type="Pfam" id="PF22494"/>
    </source>
</evidence>
<name>A0ABW1XPT0_9ALTE</name>
<evidence type="ECO:0000313" key="4">
    <source>
        <dbReference type="Proteomes" id="UP001596364"/>
    </source>
</evidence>
<evidence type="ECO:0000313" key="3">
    <source>
        <dbReference type="EMBL" id="MFC6441378.1"/>
    </source>
</evidence>
<reference evidence="4" key="1">
    <citation type="journal article" date="2019" name="Int. J. Syst. Evol. Microbiol.">
        <title>The Global Catalogue of Microorganisms (GCM) 10K type strain sequencing project: providing services to taxonomists for standard genome sequencing and annotation.</title>
        <authorList>
            <consortium name="The Broad Institute Genomics Platform"/>
            <consortium name="The Broad Institute Genome Sequencing Center for Infectious Disease"/>
            <person name="Wu L."/>
            <person name="Ma J."/>
        </authorList>
    </citation>
    <scope>NUCLEOTIDE SEQUENCE [LARGE SCALE GENOMIC DNA]</scope>
    <source>
        <strain evidence="4">CGMCC 1.16031</strain>
    </source>
</reference>
<organism evidence="3 4">
    <name type="scientific">Pseudobowmanella zhangzhouensis</name>
    <dbReference type="NCBI Taxonomy" id="1537679"/>
    <lineage>
        <taxon>Bacteria</taxon>
        <taxon>Pseudomonadati</taxon>
        <taxon>Pseudomonadota</taxon>
        <taxon>Gammaproteobacteria</taxon>
        <taxon>Alteromonadales</taxon>
        <taxon>Alteromonadaceae</taxon>
    </lineage>
</organism>
<feature type="domain" description="Choice-of-anchor I" evidence="2">
    <location>
        <begin position="63"/>
        <end position="581"/>
    </location>
</feature>
<accession>A0ABW1XPT0</accession>
<dbReference type="PROSITE" id="PS51257">
    <property type="entry name" value="PROKAR_LIPOPROTEIN"/>
    <property type="match status" value="1"/>
</dbReference>
<gene>
    <name evidence="3" type="ORF">ACFP85_14590</name>
</gene>
<dbReference type="EMBL" id="JBHSUS010000001">
    <property type="protein sequence ID" value="MFC6441378.1"/>
    <property type="molecule type" value="Genomic_DNA"/>
</dbReference>
<evidence type="ECO:0000256" key="1">
    <source>
        <dbReference type="SAM" id="MobiDB-lite"/>
    </source>
</evidence>